<dbReference type="GO" id="GO:0046503">
    <property type="term" value="P:glycerolipid catabolic process"/>
    <property type="evidence" value="ECO:0007669"/>
    <property type="project" value="TreeGrafter"/>
</dbReference>
<dbReference type="PANTHER" id="PTHR43433">
    <property type="entry name" value="HYDROLASE, ALPHA/BETA FOLD FAMILY PROTEIN"/>
    <property type="match status" value="1"/>
</dbReference>
<dbReference type="OrthoDB" id="2585512at2759"/>
<comment type="caution">
    <text evidence="2">The sequence shown here is derived from an EMBL/GenBank/DDBJ whole genome shotgun (WGS) entry which is preliminary data.</text>
</comment>
<organism evidence="2 3">
    <name type="scientific">Collybiopsis confluens</name>
    <dbReference type="NCBI Taxonomy" id="2823264"/>
    <lineage>
        <taxon>Eukaryota</taxon>
        <taxon>Fungi</taxon>
        <taxon>Dikarya</taxon>
        <taxon>Basidiomycota</taxon>
        <taxon>Agaricomycotina</taxon>
        <taxon>Agaricomycetes</taxon>
        <taxon>Agaricomycetidae</taxon>
        <taxon>Agaricales</taxon>
        <taxon>Marasmiineae</taxon>
        <taxon>Omphalotaceae</taxon>
        <taxon>Collybiopsis</taxon>
    </lineage>
</organism>
<dbReference type="InterPro" id="IPR000073">
    <property type="entry name" value="AB_hydrolase_1"/>
</dbReference>
<dbReference type="AlphaFoldDB" id="A0A8H5HUD2"/>
<dbReference type="Gene3D" id="3.40.50.1820">
    <property type="entry name" value="alpha/beta hydrolase"/>
    <property type="match status" value="1"/>
</dbReference>
<feature type="domain" description="F-box" evidence="1">
    <location>
        <begin position="358"/>
        <end position="403"/>
    </location>
</feature>
<evidence type="ECO:0000313" key="3">
    <source>
        <dbReference type="Proteomes" id="UP000518752"/>
    </source>
</evidence>
<dbReference type="GO" id="GO:0004806">
    <property type="term" value="F:triacylglycerol lipase activity"/>
    <property type="evidence" value="ECO:0007669"/>
    <property type="project" value="TreeGrafter"/>
</dbReference>
<dbReference type="EMBL" id="JAACJN010000021">
    <property type="protein sequence ID" value="KAF5389672.1"/>
    <property type="molecule type" value="Genomic_DNA"/>
</dbReference>
<reference evidence="2 3" key="1">
    <citation type="journal article" date="2020" name="ISME J.">
        <title>Uncovering the hidden diversity of litter-decomposition mechanisms in mushroom-forming fungi.</title>
        <authorList>
            <person name="Floudas D."/>
            <person name="Bentzer J."/>
            <person name="Ahren D."/>
            <person name="Johansson T."/>
            <person name="Persson P."/>
            <person name="Tunlid A."/>
        </authorList>
    </citation>
    <scope>NUCLEOTIDE SEQUENCE [LARGE SCALE GENOMIC DNA]</scope>
    <source>
        <strain evidence="2 3">CBS 406.79</strain>
    </source>
</reference>
<dbReference type="Pfam" id="PF00561">
    <property type="entry name" value="Abhydrolase_1"/>
    <property type="match status" value="1"/>
</dbReference>
<accession>A0A8H5HUD2</accession>
<gene>
    <name evidence="2" type="ORF">D9757_004129</name>
</gene>
<keyword evidence="3" id="KW-1185">Reference proteome</keyword>
<proteinExistence type="predicted"/>
<name>A0A8H5HUD2_9AGAR</name>
<dbReference type="PROSITE" id="PS50181">
    <property type="entry name" value="FBOX"/>
    <property type="match status" value="1"/>
</dbReference>
<sequence>MGFIRVKTHSTTVKFHYHISTPRLTLADKLDPTIPVVLFFHALAFPHVFHSESQFADPLLRKFNLVVFDLRSHGDTEGDDLPEGYGVKEAAEDALAFMDALRLPPCHIAAMDYGTPIALQLAISQPDRVLSLFLMSQTCLEEPPDVREGHQQVYDCWSASFPGPGVYDQEHMMEGGYGFAQFMFSNNLTNLAQAMFNITFVTAQKHWSYDGLKNYRIATRDFMFNRKVQSRAALSCIRCPVKVLYGTNDVAYNRNYSEIFIQNLKDAGVEATLHIVPNAPHFLNVEFADQVNPILHNFIMSNDSRRPSSVSGQVSSPWDSDLRAVGWNPDGEDEDSDDEFEITYHQNRIISGRFRRMSFPLKDLPLDLFPVIVHHVPHRELRSLCLANKWLYQFANPKLYERISVYAWHKHSKEKARKLSISLRSESASSSALQIILLFLTLSQHPHLAEHVQKLELRDFPKAISSDDGVDIPVIVIKALKHCVNLQTCIWTRDGSLNSGILEALQSSRQLQELEVNGHDQGNYDPNFLLNFTRLRRIQLIMPSASVISTLYPWLQLTGNSLRSLTIICKSSPLVTDAKLKSMALYLTLLERFHLTGCSRVTHHGIDSILSASENGIVSLGLEGLSPKFDMFQFRLSCSRTNAFRRLRSVTLTVSQQTPLDIWINEVIELLPSDIPLEAFQIYSSGAFIEMSLETERLWAELVAAHKDRLTRFSIHRMLISNGAIENICRQCTKLEALFVVIEQDSMDILPATLSLALNLRVVHVNHPLEAENAVPVLPEDDALAIVQRCSPTIMQFGCNTRVWQVDRKVLLDAQGVPVGIERRVVRYQGLDVPEAFLVVRT</sequence>
<dbReference type="InterPro" id="IPR050471">
    <property type="entry name" value="AB_hydrolase"/>
</dbReference>
<evidence type="ECO:0000313" key="2">
    <source>
        <dbReference type="EMBL" id="KAF5389672.1"/>
    </source>
</evidence>
<dbReference type="Gene3D" id="3.80.10.10">
    <property type="entry name" value="Ribonuclease Inhibitor"/>
    <property type="match status" value="1"/>
</dbReference>
<dbReference type="Proteomes" id="UP000518752">
    <property type="component" value="Unassembled WGS sequence"/>
</dbReference>
<evidence type="ECO:0000259" key="1">
    <source>
        <dbReference type="PROSITE" id="PS50181"/>
    </source>
</evidence>
<dbReference type="SUPFAM" id="SSF52047">
    <property type="entry name" value="RNI-like"/>
    <property type="match status" value="1"/>
</dbReference>
<dbReference type="InterPro" id="IPR001810">
    <property type="entry name" value="F-box_dom"/>
</dbReference>
<dbReference type="InterPro" id="IPR032675">
    <property type="entry name" value="LRR_dom_sf"/>
</dbReference>
<dbReference type="PANTHER" id="PTHR43433:SF5">
    <property type="entry name" value="AB HYDROLASE-1 DOMAIN-CONTAINING PROTEIN"/>
    <property type="match status" value="1"/>
</dbReference>
<protein>
    <recommendedName>
        <fullName evidence="1">F-box domain-containing protein</fullName>
    </recommendedName>
</protein>
<dbReference type="InterPro" id="IPR029058">
    <property type="entry name" value="AB_hydrolase_fold"/>
</dbReference>
<dbReference type="SUPFAM" id="SSF53474">
    <property type="entry name" value="alpha/beta-Hydrolases"/>
    <property type="match status" value="1"/>
</dbReference>